<dbReference type="PANTHER" id="PTHR46300:SF7">
    <property type="entry name" value="P450, PUTATIVE (EUROFUNG)-RELATED"/>
    <property type="match status" value="1"/>
</dbReference>
<dbReference type="InterPro" id="IPR036396">
    <property type="entry name" value="Cyt_P450_sf"/>
</dbReference>
<evidence type="ECO:0000256" key="6">
    <source>
        <dbReference type="ARBA" id="ARBA00023002"/>
    </source>
</evidence>
<feature type="binding site" description="axial binding residue" evidence="9">
    <location>
        <position position="391"/>
    </location>
    <ligand>
        <name>heme</name>
        <dbReference type="ChEBI" id="CHEBI:30413"/>
    </ligand>
    <ligandPart>
        <name>Fe</name>
        <dbReference type="ChEBI" id="CHEBI:18248"/>
    </ligandPart>
</feature>
<dbReference type="PANTHER" id="PTHR46300">
    <property type="entry name" value="P450, PUTATIVE (EUROFUNG)-RELATED-RELATED"/>
    <property type="match status" value="1"/>
</dbReference>
<evidence type="ECO:0000256" key="9">
    <source>
        <dbReference type="PIRSR" id="PIRSR602401-1"/>
    </source>
</evidence>
<dbReference type="InterPro" id="IPR050364">
    <property type="entry name" value="Cytochrome_P450_fung"/>
</dbReference>
<dbReference type="EMBL" id="KN837200">
    <property type="protein sequence ID" value="KIJ34371.1"/>
    <property type="molecule type" value="Genomic_DNA"/>
</dbReference>
<gene>
    <name evidence="10" type="ORF">M422DRAFT_182201</name>
</gene>
<dbReference type="AlphaFoldDB" id="A0A0C9VAN4"/>
<dbReference type="GO" id="GO:0005506">
    <property type="term" value="F:iron ion binding"/>
    <property type="evidence" value="ECO:0007669"/>
    <property type="project" value="InterPro"/>
</dbReference>
<keyword evidence="5 9" id="KW-0479">Metal-binding</keyword>
<evidence type="ECO:0000256" key="2">
    <source>
        <dbReference type="ARBA" id="ARBA00005179"/>
    </source>
</evidence>
<dbReference type="CDD" id="cd11065">
    <property type="entry name" value="CYP64-like"/>
    <property type="match status" value="1"/>
</dbReference>
<dbReference type="Gene3D" id="1.10.630.10">
    <property type="entry name" value="Cytochrome P450"/>
    <property type="match status" value="1"/>
</dbReference>
<evidence type="ECO:0000313" key="10">
    <source>
        <dbReference type="EMBL" id="KIJ34371.1"/>
    </source>
</evidence>
<dbReference type="GO" id="GO:0020037">
    <property type="term" value="F:heme binding"/>
    <property type="evidence" value="ECO:0007669"/>
    <property type="project" value="InterPro"/>
</dbReference>
<keyword evidence="6" id="KW-0560">Oxidoreductase</keyword>
<evidence type="ECO:0000256" key="7">
    <source>
        <dbReference type="ARBA" id="ARBA00023004"/>
    </source>
</evidence>
<protein>
    <recommendedName>
        <fullName evidence="12">Cytochrome P450</fullName>
    </recommendedName>
</protein>
<dbReference type="GO" id="GO:0004497">
    <property type="term" value="F:monooxygenase activity"/>
    <property type="evidence" value="ECO:0007669"/>
    <property type="project" value="UniProtKB-KW"/>
</dbReference>
<comment type="similarity">
    <text evidence="3">Belongs to the cytochrome P450 family.</text>
</comment>
<dbReference type="Pfam" id="PF00067">
    <property type="entry name" value="p450"/>
    <property type="match status" value="1"/>
</dbReference>
<dbReference type="InterPro" id="IPR001128">
    <property type="entry name" value="Cyt_P450"/>
</dbReference>
<keyword evidence="8" id="KW-0503">Monooxygenase</keyword>
<organism evidence="10 11">
    <name type="scientific">Sphaerobolus stellatus (strain SS14)</name>
    <dbReference type="NCBI Taxonomy" id="990650"/>
    <lineage>
        <taxon>Eukaryota</taxon>
        <taxon>Fungi</taxon>
        <taxon>Dikarya</taxon>
        <taxon>Basidiomycota</taxon>
        <taxon>Agaricomycotina</taxon>
        <taxon>Agaricomycetes</taxon>
        <taxon>Phallomycetidae</taxon>
        <taxon>Geastrales</taxon>
        <taxon>Sphaerobolaceae</taxon>
        <taxon>Sphaerobolus</taxon>
    </lineage>
</organism>
<dbReference type="InterPro" id="IPR002401">
    <property type="entry name" value="Cyt_P450_E_grp-I"/>
</dbReference>
<evidence type="ECO:0000313" key="11">
    <source>
        <dbReference type="Proteomes" id="UP000054279"/>
    </source>
</evidence>
<feature type="non-terminal residue" evidence="10">
    <location>
        <position position="1"/>
    </location>
</feature>
<comment type="pathway">
    <text evidence="2">Secondary metabolite biosynthesis.</text>
</comment>
<evidence type="ECO:0000256" key="3">
    <source>
        <dbReference type="ARBA" id="ARBA00010617"/>
    </source>
</evidence>
<evidence type="ECO:0000256" key="4">
    <source>
        <dbReference type="ARBA" id="ARBA00022617"/>
    </source>
</evidence>
<sequence>PIIGNTFQMPRYREWETYHKWEKEYGEILYLDAFGMPIVLLNSRQMTYKLFEKRSSIYSDRKTMPMTDGLLGFSWSMTQQRYGPWWRRHRRAMHEKFHPGAVEVYMPIQRMHTKQLLLNLLRSPEAYRKHLKHAGAAIIMQIAYGSHIQPMNDPYICIAEEAMKALGEAGIPGMFFVDMLPWTSFKRKARVWRKALTDMSEVPYQHVKMTMANGTAIPSFTSSHLEALASKMDVPPDAEQVIKNTAGVLFAAGADTTVNTLNTFILAMALFPDTQKKAQAELHSVVGRARLPDFEDKEVLPYTVAVYKETMRWHPLVPFGIAHTLSEDDIIDGYFIPKGTIVMGNTWTLLHDEDDFGPNPERFNPDRFLDPSQLVCDPAMSGSFEYRRQICPGHFMAENSLFIIITSILQMFEISCPKDTAGNEEPMEYDFTSGFFSFPKEFKCNITPRSKEVEKLIISAASAQSLSGDAPRFLPGIFPSGTTPRVKHPLGAIPRGIHPQHIH</sequence>
<reference evidence="10 11" key="1">
    <citation type="submission" date="2014-06" db="EMBL/GenBank/DDBJ databases">
        <title>Evolutionary Origins and Diversification of the Mycorrhizal Mutualists.</title>
        <authorList>
            <consortium name="DOE Joint Genome Institute"/>
            <consortium name="Mycorrhizal Genomics Consortium"/>
            <person name="Kohler A."/>
            <person name="Kuo A."/>
            <person name="Nagy L.G."/>
            <person name="Floudas D."/>
            <person name="Copeland A."/>
            <person name="Barry K.W."/>
            <person name="Cichocki N."/>
            <person name="Veneault-Fourrey C."/>
            <person name="LaButti K."/>
            <person name="Lindquist E.A."/>
            <person name="Lipzen A."/>
            <person name="Lundell T."/>
            <person name="Morin E."/>
            <person name="Murat C."/>
            <person name="Riley R."/>
            <person name="Ohm R."/>
            <person name="Sun H."/>
            <person name="Tunlid A."/>
            <person name="Henrissat B."/>
            <person name="Grigoriev I.V."/>
            <person name="Hibbett D.S."/>
            <person name="Martin F."/>
        </authorList>
    </citation>
    <scope>NUCLEOTIDE SEQUENCE [LARGE SCALE GENOMIC DNA]</scope>
    <source>
        <strain evidence="10 11">SS14</strain>
    </source>
</reference>
<dbReference type="HOGENOM" id="CLU_001570_2_3_1"/>
<evidence type="ECO:0000256" key="1">
    <source>
        <dbReference type="ARBA" id="ARBA00001971"/>
    </source>
</evidence>
<accession>A0A0C9VAN4</accession>
<dbReference type="GO" id="GO:0016705">
    <property type="term" value="F:oxidoreductase activity, acting on paired donors, with incorporation or reduction of molecular oxygen"/>
    <property type="evidence" value="ECO:0007669"/>
    <property type="project" value="InterPro"/>
</dbReference>
<evidence type="ECO:0008006" key="12">
    <source>
        <dbReference type="Google" id="ProtNLM"/>
    </source>
</evidence>
<comment type="cofactor">
    <cofactor evidence="1 9">
        <name>heme</name>
        <dbReference type="ChEBI" id="CHEBI:30413"/>
    </cofactor>
</comment>
<dbReference type="OrthoDB" id="2789670at2759"/>
<dbReference type="Proteomes" id="UP000054279">
    <property type="component" value="Unassembled WGS sequence"/>
</dbReference>
<name>A0A0C9VAN4_SPHS4</name>
<dbReference type="PRINTS" id="PR00463">
    <property type="entry name" value="EP450I"/>
</dbReference>
<evidence type="ECO:0000256" key="5">
    <source>
        <dbReference type="ARBA" id="ARBA00022723"/>
    </source>
</evidence>
<keyword evidence="7 9" id="KW-0408">Iron</keyword>
<proteinExistence type="inferred from homology"/>
<keyword evidence="4 9" id="KW-0349">Heme</keyword>
<evidence type="ECO:0000256" key="8">
    <source>
        <dbReference type="ARBA" id="ARBA00023033"/>
    </source>
</evidence>
<keyword evidence="11" id="KW-1185">Reference proteome</keyword>
<dbReference type="SUPFAM" id="SSF48264">
    <property type="entry name" value="Cytochrome P450"/>
    <property type="match status" value="1"/>
</dbReference>